<gene>
    <name evidence="1" type="ORF">RS030_1116</name>
</gene>
<organism evidence="1 2">
    <name type="scientific">Cryptosporidium xiaoi</name>
    <dbReference type="NCBI Taxonomy" id="659607"/>
    <lineage>
        <taxon>Eukaryota</taxon>
        <taxon>Sar</taxon>
        <taxon>Alveolata</taxon>
        <taxon>Apicomplexa</taxon>
        <taxon>Conoidasida</taxon>
        <taxon>Coccidia</taxon>
        <taxon>Eucoccidiorida</taxon>
        <taxon>Eimeriorina</taxon>
        <taxon>Cryptosporidiidae</taxon>
        <taxon>Cryptosporidium</taxon>
    </lineage>
</organism>
<keyword evidence="2" id="KW-1185">Reference proteome</keyword>
<dbReference type="Proteomes" id="UP001311799">
    <property type="component" value="Unassembled WGS sequence"/>
</dbReference>
<dbReference type="AlphaFoldDB" id="A0AAV9XZA4"/>
<proteinExistence type="predicted"/>
<dbReference type="EMBL" id="JAWDEY010000011">
    <property type="protein sequence ID" value="KAK6589659.1"/>
    <property type="molecule type" value="Genomic_DNA"/>
</dbReference>
<evidence type="ECO:0000313" key="2">
    <source>
        <dbReference type="Proteomes" id="UP001311799"/>
    </source>
</evidence>
<name>A0AAV9XZA4_9CRYT</name>
<protein>
    <submittedName>
        <fullName evidence="1">Uncharacterized protein</fullName>
    </submittedName>
</protein>
<reference evidence="1 2" key="1">
    <citation type="submission" date="2023-10" db="EMBL/GenBank/DDBJ databases">
        <title>Comparative genomics analysis reveals potential genetic determinants of host preference in Cryptosporidium xiaoi.</title>
        <authorList>
            <person name="Xiao L."/>
            <person name="Li J."/>
        </authorList>
    </citation>
    <scope>NUCLEOTIDE SEQUENCE [LARGE SCALE GENOMIC DNA]</scope>
    <source>
        <strain evidence="1 2">52996</strain>
    </source>
</reference>
<comment type="caution">
    <text evidence="1">The sequence shown here is derived from an EMBL/GenBank/DDBJ whole genome shotgun (WGS) entry which is preliminary data.</text>
</comment>
<sequence length="244" mass="27352">MSPLRGRKIRRIYINSDNYNEGASNRINNLDLEFDSNCGLYDENFRYNHFRKLSKVAAALNIPHHVQANHGIAPLDDASFSNGGIHIKATPAHRCSENRDNIHTNIELRENNAFNIGNVGEEDTFIHINTTNTGAIQTCNPSNTGYFDDTNSGIVVVDNPNTYTVDSNCSGSNNRSAGININNICSSNIIGSDFQENNCYIKSLTPMQIRYLQRTQKLLSYELPQYKSGIKQLLSLPEYLPCDM</sequence>
<accession>A0AAV9XZA4</accession>
<evidence type="ECO:0000313" key="1">
    <source>
        <dbReference type="EMBL" id="KAK6589659.1"/>
    </source>
</evidence>